<evidence type="ECO:0000256" key="1">
    <source>
        <dbReference type="SAM" id="Phobius"/>
    </source>
</evidence>
<feature type="transmembrane region" description="Helical" evidence="1">
    <location>
        <begin position="20"/>
        <end position="46"/>
    </location>
</feature>
<dbReference type="AlphaFoldDB" id="A0A317DMQ8"/>
<organism evidence="2 3">
    <name type="scientific">Micromonospora sicca</name>
    <dbReference type="NCBI Taxonomy" id="2202420"/>
    <lineage>
        <taxon>Bacteria</taxon>
        <taxon>Bacillati</taxon>
        <taxon>Actinomycetota</taxon>
        <taxon>Actinomycetes</taxon>
        <taxon>Micromonosporales</taxon>
        <taxon>Micromonosporaceae</taxon>
        <taxon>Micromonospora</taxon>
    </lineage>
</organism>
<keyword evidence="1" id="KW-1133">Transmembrane helix</keyword>
<dbReference type="RefSeq" id="WP_109801804.1">
    <property type="nucleotide sequence ID" value="NZ_QGKS01000197.1"/>
</dbReference>
<dbReference type="EMBL" id="QGKS01000197">
    <property type="protein sequence ID" value="PWR15086.1"/>
    <property type="molecule type" value="Genomic_DNA"/>
</dbReference>
<accession>A0A317DMQ8</accession>
<proteinExistence type="predicted"/>
<keyword evidence="1" id="KW-0812">Transmembrane</keyword>
<gene>
    <name evidence="2" type="ORF">DKT69_12845</name>
</gene>
<comment type="caution">
    <text evidence="2">The sequence shown here is derived from an EMBL/GenBank/DDBJ whole genome shotgun (WGS) entry which is preliminary data.</text>
</comment>
<dbReference type="Proteomes" id="UP000246050">
    <property type="component" value="Unassembled WGS sequence"/>
</dbReference>
<evidence type="ECO:0000313" key="3">
    <source>
        <dbReference type="Proteomes" id="UP000246050"/>
    </source>
</evidence>
<reference evidence="2 3" key="1">
    <citation type="submission" date="2018-05" db="EMBL/GenBank/DDBJ databases">
        <title>Micromonosporas from Atacama Desert.</title>
        <authorList>
            <person name="Carro L."/>
            <person name="Golinska P."/>
            <person name="Klenk H.-P."/>
            <person name="Goodfellow M."/>
        </authorList>
    </citation>
    <scope>NUCLEOTIDE SEQUENCE [LARGE SCALE GENOMIC DNA]</scope>
    <source>
        <strain evidence="2 3">4G51</strain>
    </source>
</reference>
<evidence type="ECO:0000313" key="2">
    <source>
        <dbReference type="EMBL" id="PWR15086.1"/>
    </source>
</evidence>
<sequence length="70" mass="7629">MTQHQNRQPSRLAQVARRSWLRRAAVGVVGTVLAKVTVAILTTVVMETELVETGKDVVTNRWAGSAGRSI</sequence>
<name>A0A317DMQ8_9ACTN</name>
<keyword evidence="1" id="KW-0472">Membrane</keyword>
<protein>
    <submittedName>
        <fullName evidence="2">Uncharacterized protein</fullName>
    </submittedName>
</protein>